<dbReference type="Proteomes" id="UP000243542">
    <property type="component" value="Unassembled WGS sequence"/>
</dbReference>
<feature type="domain" description="ABC transmembrane type-1" evidence="8">
    <location>
        <begin position="101"/>
        <end position="303"/>
    </location>
</feature>
<dbReference type="InterPro" id="IPR035906">
    <property type="entry name" value="MetI-like_sf"/>
</dbReference>
<dbReference type="EMBL" id="PDJK01000001">
    <property type="protein sequence ID" value="PFG57556.1"/>
    <property type="molecule type" value="Genomic_DNA"/>
</dbReference>
<keyword evidence="2 7" id="KW-0813">Transport</keyword>
<comment type="similarity">
    <text evidence="7">Belongs to the binding-protein-dependent transport system permease family.</text>
</comment>
<keyword evidence="10" id="KW-1185">Reference proteome</keyword>
<name>A0A2A9G3P3_9PSEU</name>
<feature type="transmembrane region" description="Helical" evidence="7">
    <location>
        <begin position="109"/>
        <end position="128"/>
    </location>
</feature>
<keyword evidence="5 7" id="KW-1133">Transmembrane helix</keyword>
<dbReference type="InterPro" id="IPR045621">
    <property type="entry name" value="BPD_transp_1_N"/>
</dbReference>
<evidence type="ECO:0000256" key="4">
    <source>
        <dbReference type="ARBA" id="ARBA00022692"/>
    </source>
</evidence>
<protein>
    <submittedName>
        <fullName evidence="9">Peptide/nickel transport system permease protein</fullName>
    </submittedName>
</protein>
<feature type="transmembrane region" description="Helical" evidence="7">
    <location>
        <begin position="238"/>
        <end position="264"/>
    </location>
</feature>
<evidence type="ECO:0000256" key="5">
    <source>
        <dbReference type="ARBA" id="ARBA00022989"/>
    </source>
</evidence>
<dbReference type="GO" id="GO:0005886">
    <property type="term" value="C:plasma membrane"/>
    <property type="evidence" value="ECO:0007669"/>
    <property type="project" value="UniProtKB-SubCell"/>
</dbReference>
<feature type="transmembrane region" description="Helical" evidence="7">
    <location>
        <begin position="180"/>
        <end position="200"/>
    </location>
</feature>
<organism evidence="9 10">
    <name type="scientific">Amycolatopsis sulphurea</name>
    <dbReference type="NCBI Taxonomy" id="76022"/>
    <lineage>
        <taxon>Bacteria</taxon>
        <taxon>Bacillati</taxon>
        <taxon>Actinomycetota</taxon>
        <taxon>Actinomycetes</taxon>
        <taxon>Pseudonocardiales</taxon>
        <taxon>Pseudonocardiaceae</taxon>
        <taxon>Amycolatopsis</taxon>
    </lineage>
</organism>
<proteinExistence type="inferred from homology"/>
<feature type="transmembrane region" description="Helical" evidence="7">
    <location>
        <begin position="12"/>
        <end position="34"/>
    </location>
</feature>
<evidence type="ECO:0000313" key="9">
    <source>
        <dbReference type="EMBL" id="PFG57556.1"/>
    </source>
</evidence>
<evidence type="ECO:0000256" key="2">
    <source>
        <dbReference type="ARBA" id="ARBA00022448"/>
    </source>
</evidence>
<feature type="transmembrane region" description="Helical" evidence="7">
    <location>
        <begin position="140"/>
        <end position="168"/>
    </location>
</feature>
<feature type="transmembrane region" description="Helical" evidence="7">
    <location>
        <begin position="284"/>
        <end position="310"/>
    </location>
</feature>
<reference evidence="9 10" key="1">
    <citation type="submission" date="2017-10" db="EMBL/GenBank/DDBJ databases">
        <title>Sequencing the genomes of 1000 actinobacteria strains.</title>
        <authorList>
            <person name="Klenk H.-P."/>
        </authorList>
    </citation>
    <scope>NUCLEOTIDE SEQUENCE [LARGE SCALE GENOMIC DNA]</scope>
    <source>
        <strain evidence="9 10">DSM 46092</strain>
    </source>
</reference>
<evidence type="ECO:0000256" key="3">
    <source>
        <dbReference type="ARBA" id="ARBA00022475"/>
    </source>
</evidence>
<dbReference type="Gene3D" id="1.10.3720.10">
    <property type="entry name" value="MetI-like"/>
    <property type="match status" value="1"/>
</dbReference>
<evidence type="ECO:0000256" key="7">
    <source>
        <dbReference type="RuleBase" id="RU363032"/>
    </source>
</evidence>
<dbReference type="Pfam" id="PF00528">
    <property type="entry name" value="BPD_transp_1"/>
    <property type="match status" value="1"/>
</dbReference>
<comment type="subcellular location">
    <subcellularLocation>
        <location evidence="1 7">Cell membrane</location>
        <topology evidence="1 7">Multi-pass membrane protein</topology>
    </subcellularLocation>
</comment>
<dbReference type="PANTHER" id="PTHR43163:SF6">
    <property type="entry name" value="DIPEPTIDE TRANSPORT SYSTEM PERMEASE PROTEIN DPPB-RELATED"/>
    <property type="match status" value="1"/>
</dbReference>
<sequence>MSKSGFVWYLVRRLATMALLLVVVSFLIFSLTYLSPGSPVDVLLGPNTRTSEAVAALNAQYHLDDPFFAQYWYWLTNALHLDFGTSILSSLPVGDQIGARLPVSLFLGGYAYVLTLVFGIIPGIVAAVKRGTAFDRGTVAASIVALSAPAFVTGIFALYLFAVVLPVFPVAGMGTGFVDGIWHLTLPAAALALSVMALLVRHTRAAMIGVLDQDYVTFARARGLSSRRVLVTYALRNALIPVVTISGVLLGAVIIGGVIVEQTFSLNGVGSLLIQSVQTKDVPAIQGVALVVAAIIVAANLLTDLAYLVVDPRIRLGRHAQ</sequence>
<keyword evidence="4 7" id="KW-0812">Transmembrane</keyword>
<dbReference type="PROSITE" id="PS50928">
    <property type="entry name" value="ABC_TM1"/>
    <property type="match status" value="1"/>
</dbReference>
<gene>
    <name evidence="9" type="ORF">ATK36_1148</name>
</gene>
<accession>A0A2A9G3P3</accession>
<dbReference type="CDD" id="cd06261">
    <property type="entry name" value="TM_PBP2"/>
    <property type="match status" value="1"/>
</dbReference>
<keyword evidence="3" id="KW-1003">Cell membrane</keyword>
<evidence type="ECO:0000259" key="8">
    <source>
        <dbReference type="PROSITE" id="PS50928"/>
    </source>
</evidence>
<keyword evidence="6 7" id="KW-0472">Membrane</keyword>
<comment type="caution">
    <text evidence="9">The sequence shown here is derived from an EMBL/GenBank/DDBJ whole genome shotgun (WGS) entry which is preliminary data.</text>
</comment>
<dbReference type="Pfam" id="PF19300">
    <property type="entry name" value="BPD_transp_1_N"/>
    <property type="match status" value="1"/>
</dbReference>
<dbReference type="PANTHER" id="PTHR43163">
    <property type="entry name" value="DIPEPTIDE TRANSPORT SYSTEM PERMEASE PROTEIN DPPB-RELATED"/>
    <property type="match status" value="1"/>
</dbReference>
<dbReference type="SUPFAM" id="SSF161098">
    <property type="entry name" value="MetI-like"/>
    <property type="match status" value="1"/>
</dbReference>
<dbReference type="AlphaFoldDB" id="A0A2A9G3P3"/>
<dbReference type="InterPro" id="IPR000515">
    <property type="entry name" value="MetI-like"/>
</dbReference>
<evidence type="ECO:0000256" key="6">
    <source>
        <dbReference type="ARBA" id="ARBA00023136"/>
    </source>
</evidence>
<evidence type="ECO:0000313" key="10">
    <source>
        <dbReference type="Proteomes" id="UP000243542"/>
    </source>
</evidence>
<dbReference type="GO" id="GO:0071916">
    <property type="term" value="F:dipeptide transmembrane transporter activity"/>
    <property type="evidence" value="ECO:0007669"/>
    <property type="project" value="TreeGrafter"/>
</dbReference>
<evidence type="ECO:0000256" key="1">
    <source>
        <dbReference type="ARBA" id="ARBA00004651"/>
    </source>
</evidence>
<dbReference type="RefSeq" id="WP_098510116.1">
    <property type="nucleotide sequence ID" value="NZ_JBIAKZ010000006.1"/>
</dbReference>